<dbReference type="PANTHER" id="PTHR20974:SF0">
    <property type="entry name" value="UPF0585 PROTEIN CG18661"/>
    <property type="match status" value="1"/>
</dbReference>
<dbReference type="InterPro" id="IPR010342">
    <property type="entry name" value="DUF938"/>
</dbReference>
<comment type="caution">
    <text evidence="1">The sequence shown here is derived from an EMBL/GenBank/DDBJ whole genome shotgun (WGS) entry which is preliminary data.</text>
</comment>
<dbReference type="PANTHER" id="PTHR20974">
    <property type="entry name" value="UPF0585 PROTEIN CG18661"/>
    <property type="match status" value="1"/>
</dbReference>
<dbReference type="Pfam" id="PF06080">
    <property type="entry name" value="DUF938"/>
    <property type="match status" value="1"/>
</dbReference>
<dbReference type="EMBL" id="JASNJE010000014">
    <property type="protein sequence ID" value="MDK3073980.1"/>
    <property type="molecule type" value="Genomic_DNA"/>
</dbReference>
<protein>
    <submittedName>
        <fullName evidence="1">DUF938 domain-containing protein</fullName>
    </submittedName>
</protein>
<evidence type="ECO:0000313" key="1">
    <source>
        <dbReference type="EMBL" id="MDK3073980.1"/>
    </source>
</evidence>
<proteinExistence type="predicted"/>
<gene>
    <name evidence="1" type="ORF">QO034_12740</name>
</gene>
<dbReference type="RefSeq" id="WP_284485913.1">
    <property type="nucleotide sequence ID" value="NZ_JASNJE010000014.1"/>
</dbReference>
<organism evidence="1 2">
    <name type="scientific">Sedimentitalea xiamensis</name>
    <dbReference type="NCBI Taxonomy" id="3050037"/>
    <lineage>
        <taxon>Bacteria</taxon>
        <taxon>Pseudomonadati</taxon>
        <taxon>Pseudomonadota</taxon>
        <taxon>Alphaproteobacteria</taxon>
        <taxon>Rhodobacterales</taxon>
        <taxon>Paracoccaceae</taxon>
        <taxon>Sedimentitalea</taxon>
    </lineage>
</organism>
<keyword evidence="2" id="KW-1185">Reference proteome</keyword>
<reference evidence="1 2" key="1">
    <citation type="submission" date="2023-05" db="EMBL/GenBank/DDBJ databases">
        <title>Sedimentitalea sp. nov. JM2-8.</title>
        <authorList>
            <person name="Huang J."/>
        </authorList>
    </citation>
    <scope>NUCLEOTIDE SEQUENCE [LARGE SCALE GENOMIC DNA]</scope>
    <source>
        <strain evidence="1 2">JM2-8</strain>
    </source>
</reference>
<name>A0ABT7FG03_9RHOB</name>
<dbReference type="SUPFAM" id="SSF53335">
    <property type="entry name" value="S-adenosyl-L-methionine-dependent methyltransferases"/>
    <property type="match status" value="1"/>
</dbReference>
<accession>A0ABT7FG03</accession>
<dbReference type="Proteomes" id="UP001227126">
    <property type="component" value="Unassembled WGS sequence"/>
</dbReference>
<sequence length="219" mass="23059">MTRRRLPETANVATPAEGAKLFAPSAERNRDALCDLLDHVAPRAGSALEIASGTGQHVVAFAARFPGLGWQPTEPDPVRRASIDAHAADASLPNLAAAIPLDATARGWGKAQTPQSLIVVVNLLHLISTGEARVLIGESAAALIPGGRMVIYGPFMRAGELTSEGDVRFHASLIAQDPEIGYKDDFDVLDMAVEAGLCVLDVVEMPSNNLALVLEKPAN</sequence>
<dbReference type="Gene3D" id="3.40.50.150">
    <property type="entry name" value="Vaccinia Virus protein VP39"/>
    <property type="match status" value="1"/>
</dbReference>
<evidence type="ECO:0000313" key="2">
    <source>
        <dbReference type="Proteomes" id="UP001227126"/>
    </source>
</evidence>
<dbReference type="InterPro" id="IPR029063">
    <property type="entry name" value="SAM-dependent_MTases_sf"/>
</dbReference>